<feature type="signal peptide" evidence="1">
    <location>
        <begin position="1"/>
        <end position="22"/>
    </location>
</feature>
<evidence type="ECO:0000313" key="3">
    <source>
        <dbReference type="Proteomes" id="UP000192578"/>
    </source>
</evidence>
<evidence type="ECO:0000313" key="2">
    <source>
        <dbReference type="EMBL" id="OQV23535.1"/>
    </source>
</evidence>
<accession>A0A1W0X7N4</accession>
<dbReference type="Proteomes" id="UP000192578">
    <property type="component" value="Unassembled WGS sequence"/>
</dbReference>
<protein>
    <submittedName>
        <fullName evidence="2">Uncharacterized protein</fullName>
    </submittedName>
</protein>
<evidence type="ECO:0000256" key="1">
    <source>
        <dbReference type="SAM" id="SignalP"/>
    </source>
</evidence>
<keyword evidence="1" id="KW-0732">Signal</keyword>
<organism evidence="2 3">
    <name type="scientific">Hypsibius exemplaris</name>
    <name type="common">Freshwater tardigrade</name>
    <dbReference type="NCBI Taxonomy" id="2072580"/>
    <lineage>
        <taxon>Eukaryota</taxon>
        <taxon>Metazoa</taxon>
        <taxon>Ecdysozoa</taxon>
        <taxon>Tardigrada</taxon>
        <taxon>Eutardigrada</taxon>
        <taxon>Parachela</taxon>
        <taxon>Hypsibioidea</taxon>
        <taxon>Hypsibiidae</taxon>
        <taxon>Hypsibius</taxon>
    </lineage>
</organism>
<dbReference type="AlphaFoldDB" id="A0A1W0X7N4"/>
<sequence>MNFRLLYCLLGLTGWNYQLVTAVGSRHEFDGLDIEIVSPTFSGSGALSSLNYMIPAFTTGMESLRASLPQIRLTNQFLTHPNASDCLSHAATITDVVARWYYRERRNTSIPVMMATGQYIACPHVRHNVTNKFFKTFSHSFPPAVQF</sequence>
<gene>
    <name evidence="2" type="ORF">BV898_02652</name>
</gene>
<feature type="chain" id="PRO_5012009116" evidence="1">
    <location>
        <begin position="23"/>
        <end position="147"/>
    </location>
</feature>
<proteinExistence type="predicted"/>
<keyword evidence="3" id="KW-1185">Reference proteome</keyword>
<name>A0A1W0X7N4_HYPEX</name>
<comment type="caution">
    <text evidence="2">The sequence shown here is derived from an EMBL/GenBank/DDBJ whole genome shotgun (WGS) entry which is preliminary data.</text>
</comment>
<reference evidence="3" key="1">
    <citation type="submission" date="2017-01" db="EMBL/GenBank/DDBJ databases">
        <title>Comparative genomics of anhydrobiosis in the tardigrade Hypsibius dujardini.</title>
        <authorList>
            <person name="Yoshida Y."/>
            <person name="Koutsovoulos G."/>
            <person name="Laetsch D."/>
            <person name="Stevens L."/>
            <person name="Kumar S."/>
            <person name="Horikawa D."/>
            <person name="Ishino K."/>
            <person name="Komine S."/>
            <person name="Tomita M."/>
            <person name="Blaxter M."/>
            <person name="Arakawa K."/>
        </authorList>
    </citation>
    <scope>NUCLEOTIDE SEQUENCE [LARGE SCALE GENOMIC DNA]</scope>
    <source>
        <strain evidence="3">Z151</strain>
    </source>
</reference>
<dbReference type="EMBL" id="MTYJ01000011">
    <property type="protein sequence ID" value="OQV23535.1"/>
    <property type="molecule type" value="Genomic_DNA"/>
</dbReference>